<evidence type="ECO:0000256" key="1">
    <source>
        <dbReference type="SAM" id="MobiDB-lite"/>
    </source>
</evidence>
<sequence length="120" mass="12555">MEAFVGTILPVAFDFPPQGWLLCNGALLNINQYNALYALLGTRYGGNGTTTFALPNLQGRVPINQGQLAGGANYPIGSAGGVETVTLNTQQMPLHTHAMTVDGSPGKTSVPSGNYFAQTQ</sequence>
<dbReference type="Proteomes" id="UP000198804">
    <property type="component" value="Unassembled WGS sequence"/>
</dbReference>
<organism evidence="3 4">
    <name type="scientific">Methylorubrum salsuginis</name>
    <dbReference type="NCBI Taxonomy" id="414703"/>
    <lineage>
        <taxon>Bacteria</taxon>
        <taxon>Pseudomonadati</taxon>
        <taxon>Pseudomonadota</taxon>
        <taxon>Alphaproteobacteria</taxon>
        <taxon>Hyphomicrobiales</taxon>
        <taxon>Methylobacteriaceae</taxon>
        <taxon>Methylorubrum</taxon>
    </lineage>
</organism>
<evidence type="ECO:0000313" key="3">
    <source>
        <dbReference type="EMBL" id="SFK39844.1"/>
    </source>
</evidence>
<feature type="compositionally biased region" description="Polar residues" evidence="1">
    <location>
        <begin position="106"/>
        <end position="120"/>
    </location>
</feature>
<evidence type="ECO:0000313" key="4">
    <source>
        <dbReference type="Proteomes" id="UP000198804"/>
    </source>
</evidence>
<evidence type="ECO:0000259" key="2">
    <source>
        <dbReference type="Pfam" id="PF07484"/>
    </source>
</evidence>
<dbReference type="AlphaFoldDB" id="A0A1I3Z6T6"/>
<gene>
    <name evidence="3" type="ORF">SAMN04488125_101548</name>
</gene>
<name>A0A1I3Z6T6_9HYPH</name>
<dbReference type="InterPro" id="IPR037053">
    <property type="entry name" value="Phage_tail_collar_dom_sf"/>
</dbReference>
<feature type="non-terminal residue" evidence="3">
    <location>
        <position position="120"/>
    </location>
</feature>
<dbReference type="EMBL" id="FOSV01000001">
    <property type="protein sequence ID" value="SFK39844.1"/>
    <property type="molecule type" value="Genomic_DNA"/>
</dbReference>
<dbReference type="SUPFAM" id="SSF88874">
    <property type="entry name" value="Receptor-binding domain of short tail fibre protein gp12"/>
    <property type="match status" value="1"/>
</dbReference>
<accession>A0A1I3Z6T6</accession>
<dbReference type="Pfam" id="PF07484">
    <property type="entry name" value="Collar"/>
    <property type="match status" value="1"/>
</dbReference>
<dbReference type="RefSeq" id="WP_207549416.1">
    <property type="nucleotide sequence ID" value="NZ_FOSV01000001.1"/>
</dbReference>
<dbReference type="STRING" id="414703.SAMN04488125_101548"/>
<protein>
    <submittedName>
        <fullName evidence="3">Phage Tail Collar Domain</fullName>
    </submittedName>
</protein>
<dbReference type="Gene3D" id="3.90.1340.10">
    <property type="entry name" value="Phage tail collar domain"/>
    <property type="match status" value="1"/>
</dbReference>
<feature type="domain" description="Phage tail collar" evidence="2">
    <location>
        <begin position="6"/>
        <end position="62"/>
    </location>
</feature>
<proteinExistence type="predicted"/>
<keyword evidence="4" id="KW-1185">Reference proteome</keyword>
<feature type="region of interest" description="Disordered" evidence="1">
    <location>
        <begin position="101"/>
        <end position="120"/>
    </location>
</feature>
<dbReference type="InterPro" id="IPR011083">
    <property type="entry name" value="Phage_tail_collar_dom"/>
</dbReference>
<reference evidence="4" key="1">
    <citation type="submission" date="2016-10" db="EMBL/GenBank/DDBJ databases">
        <authorList>
            <person name="Varghese N."/>
            <person name="Submissions S."/>
        </authorList>
    </citation>
    <scope>NUCLEOTIDE SEQUENCE [LARGE SCALE GENOMIC DNA]</scope>
    <source>
        <strain evidence="4">CGMCC 1.6474</strain>
    </source>
</reference>